<dbReference type="EMBL" id="JAUOPJ010000009">
    <property type="protein sequence ID" value="MDO6457835.1"/>
    <property type="molecule type" value="Genomic_DNA"/>
</dbReference>
<keyword evidence="2" id="KW-0418">Kinase</keyword>
<dbReference type="AlphaFoldDB" id="A0AAW7XUV5"/>
<organism evidence="2 3">
    <name type="scientific">Celeribacter halophilus</name>
    <dbReference type="NCBI Taxonomy" id="576117"/>
    <lineage>
        <taxon>Bacteria</taxon>
        <taxon>Pseudomonadati</taxon>
        <taxon>Pseudomonadota</taxon>
        <taxon>Alphaproteobacteria</taxon>
        <taxon>Rhodobacterales</taxon>
        <taxon>Roseobacteraceae</taxon>
        <taxon>Celeribacter</taxon>
    </lineage>
</organism>
<name>A0AAW7XUV5_9RHOB</name>
<dbReference type="RefSeq" id="WP_303483619.1">
    <property type="nucleotide sequence ID" value="NZ_JAUOPJ010000009.1"/>
</dbReference>
<dbReference type="Gene3D" id="3.40.50.300">
    <property type="entry name" value="P-loop containing nucleotide triphosphate hydrolases"/>
    <property type="match status" value="1"/>
</dbReference>
<dbReference type="Pfam" id="PF07475">
    <property type="entry name" value="Hpr_kinase_C"/>
    <property type="match status" value="1"/>
</dbReference>
<accession>A0AAW7XUV5</accession>
<dbReference type="SUPFAM" id="SSF53795">
    <property type="entry name" value="PEP carboxykinase-like"/>
    <property type="match status" value="1"/>
</dbReference>
<dbReference type="Proteomes" id="UP001169823">
    <property type="component" value="Unassembled WGS sequence"/>
</dbReference>
<keyword evidence="2" id="KW-0808">Transferase</keyword>
<dbReference type="CDD" id="cd01918">
    <property type="entry name" value="HprK_C"/>
    <property type="match status" value="1"/>
</dbReference>
<feature type="domain" description="HPr kinase/phosphorylase C-terminal" evidence="1">
    <location>
        <begin position="11"/>
        <end position="94"/>
    </location>
</feature>
<sequence length="155" mass="16233">MTAQPQDGLILHASCVALDDATGLLILGPSGSGKSTLALELMALGAVLVSDDRTILRRDGQPDDSPAPQAQTLTATAPDTISGMIEARGVGLLRAEPLPAATLRGVVDLSQVETDRLPLRREKALIGVSIPLFYRVDGPQFAPALIQWLKGGRCA</sequence>
<dbReference type="GO" id="GO:0000155">
    <property type="term" value="F:phosphorelay sensor kinase activity"/>
    <property type="evidence" value="ECO:0007669"/>
    <property type="project" value="InterPro"/>
</dbReference>
<reference evidence="2" key="1">
    <citation type="submission" date="2023-07" db="EMBL/GenBank/DDBJ databases">
        <title>Genome content predicts the carbon catabolic preferences of heterotrophic bacteria.</title>
        <authorList>
            <person name="Gralka M."/>
        </authorList>
    </citation>
    <scope>NUCLEOTIDE SEQUENCE</scope>
    <source>
        <strain evidence="2">I2M02</strain>
    </source>
</reference>
<evidence type="ECO:0000313" key="3">
    <source>
        <dbReference type="Proteomes" id="UP001169823"/>
    </source>
</evidence>
<dbReference type="GO" id="GO:0006109">
    <property type="term" value="P:regulation of carbohydrate metabolic process"/>
    <property type="evidence" value="ECO:0007669"/>
    <property type="project" value="InterPro"/>
</dbReference>
<evidence type="ECO:0000259" key="1">
    <source>
        <dbReference type="Pfam" id="PF07475"/>
    </source>
</evidence>
<dbReference type="GO" id="GO:0005524">
    <property type="term" value="F:ATP binding"/>
    <property type="evidence" value="ECO:0007669"/>
    <property type="project" value="InterPro"/>
</dbReference>
<evidence type="ECO:0000313" key="2">
    <source>
        <dbReference type="EMBL" id="MDO6457835.1"/>
    </source>
</evidence>
<dbReference type="InterPro" id="IPR027417">
    <property type="entry name" value="P-loop_NTPase"/>
</dbReference>
<protein>
    <submittedName>
        <fullName evidence="2">HPr kinase/phosphatase C-terminal domain-containing protein</fullName>
    </submittedName>
</protein>
<dbReference type="InterPro" id="IPR011104">
    <property type="entry name" value="Hpr_kin/Pase_C"/>
</dbReference>
<comment type="caution">
    <text evidence="2">The sequence shown here is derived from an EMBL/GenBank/DDBJ whole genome shotgun (WGS) entry which is preliminary data.</text>
</comment>
<gene>
    <name evidence="2" type="ORF">Q4494_12145</name>
</gene>
<proteinExistence type="predicted"/>